<reference evidence="4 5" key="1">
    <citation type="submission" date="2020-04" db="EMBL/GenBank/DDBJ databases">
        <title>Thermobifida alba genome sequencing and assembly.</title>
        <authorList>
            <person name="Luzics S."/>
            <person name="Horvath B."/>
            <person name="Nagy I."/>
            <person name="Toth A."/>
            <person name="Nagy I."/>
            <person name="Kukolya J."/>
        </authorList>
    </citation>
    <scope>NUCLEOTIDE SEQUENCE [LARGE SCALE GENOMIC DNA]</scope>
    <source>
        <strain evidence="4 5">DSM 43795</strain>
    </source>
</reference>
<accession>A0ABY4L6L2</accession>
<gene>
    <name evidence="4" type="ORF">FOF52_17635</name>
</gene>
<evidence type="ECO:0000256" key="1">
    <source>
        <dbReference type="ARBA" id="ARBA00001946"/>
    </source>
</evidence>
<feature type="domain" description="Nudix hydrolase" evidence="3">
    <location>
        <begin position="20"/>
        <end position="153"/>
    </location>
</feature>
<keyword evidence="2 4" id="KW-0378">Hydrolase</keyword>
<dbReference type="Gene3D" id="3.90.79.10">
    <property type="entry name" value="Nucleoside Triphosphate Pyrophosphohydrolase"/>
    <property type="match status" value="1"/>
</dbReference>
<evidence type="ECO:0000313" key="4">
    <source>
        <dbReference type="EMBL" id="UPT22551.1"/>
    </source>
</evidence>
<proteinExistence type="predicted"/>
<dbReference type="CDD" id="cd18877">
    <property type="entry name" value="NUDIX_Hydrolase"/>
    <property type="match status" value="1"/>
</dbReference>
<organism evidence="4 5">
    <name type="scientific">Thermobifida alba</name>
    <name type="common">Thermomonospora alba</name>
    <dbReference type="NCBI Taxonomy" id="53522"/>
    <lineage>
        <taxon>Bacteria</taxon>
        <taxon>Bacillati</taxon>
        <taxon>Actinomycetota</taxon>
        <taxon>Actinomycetes</taxon>
        <taxon>Streptosporangiales</taxon>
        <taxon>Nocardiopsidaceae</taxon>
        <taxon>Thermobifida</taxon>
    </lineage>
</organism>
<dbReference type="Proteomes" id="UP000832041">
    <property type="component" value="Chromosome"/>
</dbReference>
<dbReference type="InterPro" id="IPR015797">
    <property type="entry name" value="NUDIX_hydrolase-like_dom_sf"/>
</dbReference>
<evidence type="ECO:0000259" key="3">
    <source>
        <dbReference type="PROSITE" id="PS51462"/>
    </source>
</evidence>
<dbReference type="InterPro" id="IPR000086">
    <property type="entry name" value="NUDIX_hydrolase_dom"/>
</dbReference>
<dbReference type="EMBL" id="CP051627">
    <property type="protein sequence ID" value="UPT22551.1"/>
    <property type="molecule type" value="Genomic_DNA"/>
</dbReference>
<keyword evidence="5" id="KW-1185">Reference proteome</keyword>
<sequence length="293" mass="31028">MFTGDGDGWVTLADGSRRWGLHGASGLLLYSVDESGVGHVLLQHRAPWTHQGDTWGLPGGARNSDESSVEAALREFSEEVAGELDALSLFGIHRQDHQVWTFDTVLAAVPERRLFTPGNPESESIRWVPVPEVPSMPLLPAFGRVWPEVAAALPERLLLVVDTTAPQRPAEAVEPLRDGLAGLARGGLTDDALPPGLSLAPLHRRFPGVLLLVDARSHVTAPAPAPGVEVVPVFDGSAAAVARLTRTHASRSRVVVATDDPDARARAAAEGAHAVPFSWARGLVADRGAELSG</sequence>
<name>A0ABY4L6L2_THEAE</name>
<dbReference type="PANTHER" id="PTHR43046">
    <property type="entry name" value="GDP-MANNOSE MANNOSYL HYDROLASE"/>
    <property type="match status" value="1"/>
</dbReference>
<dbReference type="SUPFAM" id="SSF55811">
    <property type="entry name" value="Nudix"/>
    <property type="match status" value="1"/>
</dbReference>
<comment type="cofactor">
    <cofactor evidence="1">
        <name>Mg(2+)</name>
        <dbReference type="ChEBI" id="CHEBI:18420"/>
    </cofactor>
</comment>
<dbReference type="GO" id="GO:0016787">
    <property type="term" value="F:hydrolase activity"/>
    <property type="evidence" value="ECO:0007669"/>
    <property type="project" value="UniProtKB-KW"/>
</dbReference>
<dbReference type="PANTHER" id="PTHR43046:SF2">
    <property type="entry name" value="8-OXO-DGTP DIPHOSPHATASE-RELATED"/>
    <property type="match status" value="1"/>
</dbReference>
<evidence type="ECO:0000313" key="5">
    <source>
        <dbReference type="Proteomes" id="UP000832041"/>
    </source>
</evidence>
<evidence type="ECO:0000256" key="2">
    <source>
        <dbReference type="ARBA" id="ARBA00022801"/>
    </source>
</evidence>
<dbReference type="Pfam" id="PF00293">
    <property type="entry name" value="NUDIX"/>
    <property type="match status" value="1"/>
</dbReference>
<protein>
    <submittedName>
        <fullName evidence="4">NUDIX hydrolase</fullName>
    </submittedName>
</protein>
<dbReference type="PROSITE" id="PS51462">
    <property type="entry name" value="NUDIX"/>
    <property type="match status" value="1"/>
</dbReference>
<dbReference type="RefSeq" id="WP_248591045.1">
    <property type="nucleotide sequence ID" value="NZ_BAABEB010000022.1"/>
</dbReference>